<proteinExistence type="predicted"/>
<reference evidence="1 2" key="1">
    <citation type="submission" date="2018-11" db="EMBL/GenBank/DDBJ databases">
        <title>Flavobacterium sp. nov., YIM 102600 draft genome.</title>
        <authorList>
            <person name="Li G."/>
            <person name="Jiang Y."/>
        </authorList>
    </citation>
    <scope>NUCLEOTIDE SEQUENCE [LARGE SCALE GENOMIC DNA]</scope>
    <source>
        <strain evidence="1 2">YIM 102600</strain>
    </source>
</reference>
<dbReference type="RefSeq" id="WP_125012798.1">
    <property type="nucleotide sequence ID" value="NZ_RQVR01000009.1"/>
</dbReference>
<comment type="caution">
    <text evidence="1">The sequence shown here is derived from an EMBL/GenBank/DDBJ whole genome shotgun (WGS) entry which is preliminary data.</text>
</comment>
<accession>A0A3P3W7G8</accession>
<dbReference type="AlphaFoldDB" id="A0A3P3W7G8"/>
<dbReference type="Proteomes" id="UP000271937">
    <property type="component" value="Unassembled WGS sequence"/>
</dbReference>
<evidence type="ECO:0000313" key="1">
    <source>
        <dbReference type="EMBL" id="RRJ91115.1"/>
    </source>
</evidence>
<organism evidence="1 2">
    <name type="scientific">Flavobacterium macacae</name>
    <dbReference type="NCBI Taxonomy" id="2488993"/>
    <lineage>
        <taxon>Bacteria</taxon>
        <taxon>Pseudomonadati</taxon>
        <taxon>Bacteroidota</taxon>
        <taxon>Flavobacteriia</taxon>
        <taxon>Flavobacteriales</taxon>
        <taxon>Flavobacteriaceae</taxon>
        <taxon>Flavobacterium</taxon>
    </lineage>
</organism>
<dbReference type="OrthoDB" id="1436875at2"/>
<name>A0A3P3W7G8_9FLAO</name>
<dbReference type="Gene3D" id="3.40.30.10">
    <property type="entry name" value="Glutaredoxin"/>
    <property type="match status" value="1"/>
</dbReference>
<dbReference type="Gene3D" id="1.25.40.10">
    <property type="entry name" value="Tetratricopeptide repeat domain"/>
    <property type="match status" value="1"/>
</dbReference>
<dbReference type="SUPFAM" id="SSF48452">
    <property type="entry name" value="TPR-like"/>
    <property type="match status" value="1"/>
</dbReference>
<protein>
    <recommendedName>
        <fullName evidence="3">Tetratricopeptide repeat protein</fullName>
    </recommendedName>
</protein>
<evidence type="ECO:0000313" key="2">
    <source>
        <dbReference type="Proteomes" id="UP000271937"/>
    </source>
</evidence>
<dbReference type="EMBL" id="RQVR01000009">
    <property type="protein sequence ID" value="RRJ91115.1"/>
    <property type="molecule type" value="Genomic_DNA"/>
</dbReference>
<keyword evidence="2" id="KW-1185">Reference proteome</keyword>
<dbReference type="InterPro" id="IPR011990">
    <property type="entry name" value="TPR-like_helical_dom_sf"/>
</dbReference>
<gene>
    <name evidence="1" type="ORF">EG849_09250</name>
</gene>
<sequence length="762" mass="87413">MNKIYITSLLLLSAVSYSQNKIEPGTYVTQTEGQEIKLKLSDDNKFELVFFQGTYETKNDTLSFNDLGGKNSGFSVFLSSEANPNLGKVKVQLTGKHASAYASSLYIGTQSGKSNPVFKNISDYSSEINYNEDELNFEIDRADFFYLVNQDYNDQATLEKYTLPRNVNQIKFEYKTNYFGKVKLEGYHNEKKELVVVEKGKKNPLIFVLESAKKATVKSDILPLETKVENNWTFPGKRKLYDDYGAVGSTYNNASDYKLVIQDNLQKAMEASKKTPSKYLVISYDPDNKETKSEFDNFINNQQYSLGTYASYENTTEYDKYNYYLATSKDKSWFLKNKITDNPSTIVLDSEGNILAKIKGSLATNNYLFDVYYSAIQENLKQVKAISDLNKAISSKAKEKEVLKKMLPLSTQGSGSSLYPPVVAETAFLPQVVEEIVPAEDISEMAVDTARAYTDYYDQNEPVYTKINIDKNKLLAVWDKIVKIHVKDSKPDMDFVKVSLSEIENSGFYSKIFNEERLFDESNFKAIDYLLQNYDEILTEQKKLKVQDSMALEYDYYDTIEYVLPNAVTLNSYLVTPETSSDYQKCLLGVYKKMMEKQVGNHNMTISYFTALEGFSRNLNKEDAYVSEYDFFFNKTFKVTNEIEILDEMFSEREAIGSDYSNWSVFKNSYANTSNQAAWFVVEKSKNPESIKKAIKWSESSLRIEKNNPYYLDTLAKLYYKNGEKQKAIATQEQALKYIGDSDEVPKQEMQTAYEKMKTGTY</sequence>
<evidence type="ECO:0008006" key="3">
    <source>
        <dbReference type="Google" id="ProtNLM"/>
    </source>
</evidence>